<organism evidence="2 3">
    <name type="scientific">Zymoseptoria tritici (strain ST99CH_3D7)</name>
    <dbReference type="NCBI Taxonomy" id="1276538"/>
    <lineage>
        <taxon>Eukaryota</taxon>
        <taxon>Fungi</taxon>
        <taxon>Dikarya</taxon>
        <taxon>Ascomycota</taxon>
        <taxon>Pezizomycotina</taxon>
        <taxon>Dothideomycetes</taxon>
        <taxon>Dothideomycetidae</taxon>
        <taxon>Mycosphaerellales</taxon>
        <taxon>Mycosphaerellaceae</taxon>
        <taxon>Zymoseptoria</taxon>
    </lineage>
</organism>
<dbReference type="Gene3D" id="3.90.1140.10">
    <property type="entry name" value="Cyclic phosphodiesterase"/>
    <property type="match status" value="1"/>
</dbReference>
<dbReference type="PANTHER" id="PTHR28141">
    <property type="entry name" value="2',3'-CYCLIC-NUCLEOTIDE 3'-PHOSPHODIESTERASE"/>
    <property type="match status" value="1"/>
</dbReference>
<keyword evidence="3" id="KW-1185">Reference proteome</keyword>
<dbReference type="InterPro" id="IPR009097">
    <property type="entry name" value="Cyclic_Pdiesterase"/>
</dbReference>
<dbReference type="EMBL" id="LT853692">
    <property type="protein sequence ID" value="SMQ46779.1"/>
    <property type="molecule type" value="Genomic_DNA"/>
</dbReference>
<dbReference type="PANTHER" id="PTHR28141:SF1">
    <property type="entry name" value="2',3'-CYCLIC-NUCLEOTIDE 3'-PHOSPHODIESTERASE"/>
    <property type="match status" value="1"/>
</dbReference>
<keyword evidence="1" id="KW-0812">Transmembrane</keyword>
<sequence length="211" mass="23489">MPLSLWFMVKQGNPFEKTSQELISTTIPNLLLPADQIRPFPPHITITSGIELPASGKSPQEWLDSIDCTPYSPQQNEVLLELDELVAEDPSFRKCNIALKENANLRSFAATCRKAAGFEDAESWARDEYRPHFSLLYADIPTKEVKAKLALIEMKIGFAVGDLFACCGGALCLGGSMVLVDTRRPVVEWKDSIVASRETPFTMWRVTKALV</sequence>
<name>A0A1X7RH93_ZYMT9</name>
<dbReference type="Pfam" id="PF07823">
    <property type="entry name" value="CPDase"/>
    <property type="match status" value="1"/>
</dbReference>
<evidence type="ECO:0000313" key="3">
    <source>
        <dbReference type="Proteomes" id="UP000215127"/>
    </source>
</evidence>
<gene>
    <name evidence="2" type="ORF">ZT3D7_G1925</name>
</gene>
<dbReference type="GO" id="GO:0004113">
    <property type="term" value="F:2',3'-cyclic-nucleotide 3'-phosphodiesterase activity"/>
    <property type="evidence" value="ECO:0007669"/>
    <property type="project" value="TreeGrafter"/>
</dbReference>
<evidence type="ECO:0008006" key="4">
    <source>
        <dbReference type="Google" id="ProtNLM"/>
    </source>
</evidence>
<dbReference type="SUPFAM" id="SSF55144">
    <property type="entry name" value="LigT-like"/>
    <property type="match status" value="1"/>
</dbReference>
<reference evidence="2 3" key="1">
    <citation type="submission" date="2016-06" db="EMBL/GenBank/DDBJ databases">
        <authorList>
            <person name="Kjaerup R.B."/>
            <person name="Dalgaard T.S."/>
            <person name="Juul-Madsen H.R."/>
        </authorList>
    </citation>
    <scope>NUCLEOTIDE SEQUENCE [LARGE SCALE GENOMIC DNA]</scope>
</reference>
<evidence type="ECO:0000256" key="1">
    <source>
        <dbReference type="SAM" id="Phobius"/>
    </source>
</evidence>
<keyword evidence="1" id="KW-0472">Membrane</keyword>
<protein>
    <recommendedName>
        <fullName evidence="4">2',3'-cyclic-nucleotide 3'-phosphodiesterase</fullName>
    </recommendedName>
</protein>
<dbReference type="GO" id="GO:0009187">
    <property type="term" value="P:cyclic nucleotide metabolic process"/>
    <property type="evidence" value="ECO:0007669"/>
    <property type="project" value="TreeGrafter"/>
</dbReference>
<dbReference type="AlphaFoldDB" id="A0A1X7RH93"/>
<feature type="transmembrane region" description="Helical" evidence="1">
    <location>
        <begin position="156"/>
        <end position="180"/>
    </location>
</feature>
<keyword evidence="1" id="KW-1133">Transmembrane helix</keyword>
<dbReference type="Proteomes" id="UP000215127">
    <property type="component" value="Chromosome 1"/>
</dbReference>
<accession>A0A1X7RH93</accession>
<evidence type="ECO:0000313" key="2">
    <source>
        <dbReference type="EMBL" id="SMQ46779.1"/>
    </source>
</evidence>
<dbReference type="STRING" id="1276538.A0A1X7RH93"/>
<dbReference type="InterPro" id="IPR012386">
    <property type="entry name" value="Cyclic-nucl_3Pdiesterase"/>
</dbReference>
<proteinExistence type="predicted"/>